<dbReference type="InterPro" id="IPR018215">
    <property type="entry name" value="ClpP_Ser_AS"/>
</dbReference>
<dbReference type="GO" id="GO:0004176">
    <property type="term" value="F:ATP-dependent peptidase activity"/>
    <property type="evidence" value="ECO:0007669"/>
    <property type="project" value="InterPro"/>
</dbReference>
<dbReference type="Pfam" id="PF00574">
    <property type="entry name" value="CLP_protease"/>
    <property type="match status" value="1"/>
</dbReference>
<feature type="active site" evidence="5">
    <location>
        <position position="100"/>
    </location>
</feature>
<dbReference type="SUPFAM" id="SSF52096">
    <property type="entry name" value="ClpP/crotonase"/>
    <property type="match status" value="1"/>
</dbReference>
<evidence type="ECO:0000256" key="1">
    <source>
        <dbReference type="ARBA" id="ARBA00007039"/>
    </source>
</evidence>
<evidence type="ECO:0000256" key="2">
    <source>
        <dbReference type="ARBA" id="ARBA00022670"/>
    </source>
</evidence>
<dbReference type="GO" id="GO:0009368">
    <property type="term" value="C:endopeptidase Clp complex"/>
    <property type="evidence" value="ECO:0007669"/>
    <property type="project" value="TreeGrafter"/>
</dbReference>
<reference evidence="7 8" key="1">
    <citation type="submission" date="2018-01" db="EMBL/GenBank/DDBJ databases">
        <authorList>
            <person name="Gaut B.S."/>
            <person name="Morton B.R."/>
            <person name="Clegg M.T."/>
            <person name="Duvall M.R."/>
        </authorList>
    </citation>
    <scope>NUCLEOTIDE SEQUENCE [LARGE SCALE GENOMIC DNA]</scope>
    <source>
        <strain evidence="7">GP69</strain>
    </source>
</reference>
<dbReference type="GO" id="GO:0004252">
    <property type="term" value="F:serine-type endopeptidase activity"/>
    <property type="evidence" value="ECO:0007669"/>
    <property type="project" value="InterPro"/>
</dbReference>
<sequence length="198" mass="21613">MYISNEARIIRESSHGYDLIPIQDEMLSHREVELVGEVDAASVNALIRQLRYLQRQDPEGQITLFINSPGGSVDSGMALYDVMQAVSCPIRTVCVGLAASMAALLFVSGSRRDMLPHSRIVIHDPLIVQTGGSALKLKAVSDDLMETRQIIARVISEHSGKTLEEVLAKTATDSYFRAEEAVEFGLADHIITSLAEGC</sequence>
<evidence type="ECO:0000256" key="5">
    <source>
        <dbReference type="PROSITE-ProRule" id="PRU10085"/>
    </source>
</evidence>
<dbReference type="PROSITE" id="PS00381">
    <property type="entry name" value="CLP_PROTEASE_SER"/>
    <property type="match status" value="1"/>
</dbReference>
<organism evidence="7 8">
    <name type="scientific">Acetatifactor muris</name>
    <dbReference type="NCBI Taxonomy" id="879566"/>
    <lineage>
        <taxon>Bacteria</taxon>
        <taxon>Bacillati</taxon>
        <taxon>Bacillota</taxon>
        <taxon>Clostridia</taxon>
        <taxon>Lachnospirales</taxon>
        <taxon>Lachnospiraceae</taxon>
        <taxon>Acetatifactor</taxon>
    </lineage>
</organism>
<proteinExistence type="inferred from homology"/>
<dbReference type="CDD" id="cd07017">
    <property type="entry name" value="S14_ClpP_2"/>
    <property type="match status" value="1"/>
</dbReference>
<name>A0A2K4ZJE0_9FIRM</name>
<keyword evidence="2 7" id="KW-0645">Protease</keyword>
<dbReference type="InterPro" id="IPR023562">
    <property type="entry name" value="ClpP/TepA"/>
</dbReference>
<dbReference type="AlphaFoldDB" id="A0A2K4ZJE0"/>
<comment type="catalytic activity">
    <reaction evidence="5">
        <text>Hydrolysis of proteins to small peptides in the presence of ATP and magnesium. alpha-casein is the usual test substrate. In the absence of ATP, only oligopeptides shorter than five residues are hydrolyzed (such as succinyl-Leu-Tyr-|-NHMec, and Leu-Tyr-Leu-|-Tyr-Trp, in which cleavage of the -Tyr-|-Leu- and -Tyr-|-Trp bonds also occurs).</text>
        <dbReference type="EC" id="3.4.21.92"/>
    </reaction>
</comment>
<dbReference type="InterPro" id="IPR001907">
    <property type="entry name" value="ClpP"/>
</dbReference>
<keyword evidence="4" id="KW-0720">Serine protease</keyword>
<evidence type="ECO:0000256" key="3">
    <source>
        <dbReference type="ARBA" id="ARBA00022801"/>
    </source>
</evidence>
<dbReference type="EMBL" id="OFSM01000017">
    <property type="protein sequence ID" value="SOY30598.1"/>
    <property type="molecule type" value="Genomic_DNA"/>
</dbReference>
<dbReference type="OrthoDB" id="1665128at2"/>
<gene>
    <name evidence="7" type="primary">clpP2</name>
    <name evidence="7" type="ORF">AMURIS_03329</name>
</gene>
<evidence type="ECO:0000256" key="4">
    <source>
        <dbReference type="ARBA" id="ARBA00022825"/>
    </source>
</evidence>
<dbReference type="RefSeq" id="WP_103240622.1">
    <property type="nucleotide sequence ID" value="NZ_JANJZD010000017.1"/>
</dbReference>
<accession>A0A2K4ZJE0</accession>
<keyword evidence="3 7" id="KW-0378">Hydrolase</keyword>
<keyword evidence="8" id="KW-1185">Reference proteome</keyword>
<comment type="similarity">
    <text evidence="1 6">Belongs to the peptidase S14 family.</text>
</comment>
<evidence type="ECO:0000313" key="7">
    <source>
        <dbReference type="EMBL" id="SOY30598.1"/>
    </source>
</evidence>
<dbReference type="PANTHER" id="PTHR10381:SF11">
    <property type="entry name" value="ATP-DEPENDENT CLP PROTEASE PROTEOLYTIC SUBUNIT, MITOCHONDRIAL"/>
    <property type="match status" value="1"/>
</dbReference>
<dbReference type="Proteomes" id="UP000236311">
    <property type="component" value="Unassembled WGS sequence"/>
</dbReference>
<dbReference type="GO" id="GO:0051117">
    <property type="term" value="F:ATPase binding"/>
    <property type="evidence" value="ECO:0007669"/>
    <property type="project" value="TreeGrafter"/>
</dbReference>
<dbReference type="GO" id="GO:0006515">
    <property type="term" value="P:protein quality control for misfolded or incompletely synthesized proteins"/>
    <property type="evidence" value="ECO:0007669"/>
    <property type="project" value="TreeGrafter"/>
</dbReference>
<dbReference type="InterPro" id="IPR029045">
    <property type="entry name" value="ClpP/crotonase-like_dom_sf"/>
</dbReference>
<evidence type="ECO:0000256" key="6">
    <source>
        <dbReference type="RuleBase" id="RU003567"/>
    </source>
</evidence>
<dbReference type="PANTHER" id="PTHR10381">
    <property type="entry name" value="ATP-DEPENDENT CLP PROTEASE PROTEOLYTIC SUBUNIT"/>
    <property type="match status" value="1"/>
</dbReference>
<dbReference type="Gene3D" id="3.90.226.10">
    <property type="entry name" value="2-enoyl-CoA Hydratase, Chain A, domain 1"/>
    <property type="match status" value="1"/>
</dbReference>
<evidence type="ECO:0000313" key="8">
    <source>
        <dbReference type="Proteomes" id="UP000236311"/>
    </source>
</evidence>
<dbReference type="PRINTS" id="PR00127">
    <property type="entry name" value="CLPPROTEASEP"/>
</dbReference>
<protein>
    <recommendedName>
        <fullName evidence="6">ATP-dependent Clp protease proteolytic subunit</fullName>
    </recommendedName>
</protein>